<accession>A0A3P3Z7B1</accession>
<reference evidence="1 2" key="1">
    <citation type="submission" date="2018-09" db="EMBL/GenBank/DDBJ databases">
        <authorList>
            <person name="Peiro R."/>
            <person name="Begona"/>
            <person name="Cbmso G."/>
            <person name="Lopez M."/>
            <person name="Gonzalez S."/>
        </authorList>
    </citation>
    <scope>NUCLEOTIDE SEQUENCE [LARGE SCALE GENOMIC DNA]</scope>
</reference>
<protein>
    <submittedName>
        <fullName evidence="1">Hypothetical_protein</fullName>
    </submittedName>
</protein>
<dbReference type="CDD" id="cd23092">
    <property type="entry name" value="mt-LAF12-like"/>
    <property type="match status" value="1"/>
</dbReference>
<dbReference type="EMBL" id="LS997622">
    <property type="protein sequence ID" value="SYZ66128.1"/>
    <property type="molecule type" value="Genomic_DNA"/>
</dbReference>
<dbReference type="Proteomes" id="UP000319462">
    <property type="component" value="Chromosome 23"/>
</dbReference>
<name>A0A3P3Z7B1_LEIBR</name>
<organism evidence="1 2">
    <name type="scientific">Leishmania braziliensis MHOM/BR/75/M2904</name>
    <dbReference type="NCBI Taxonomy" id="420245"/>
    <lineage>
        <taxon>Eukaryota</taxon>
        <taxon>Discoba</taxon>
        <taxon>Euglenozoa</taxon>
        <taxon>Kinetoplastea</taxon>
        <taxon>Metakinetoplastina</taxon>
        <taxon>Trypanosomatida</taxon>
        <taxon>Trypanosomatidae</taxon>
        <taxon>Leishmaniinae</taxon>
        <taxon>Leishmania</taxon>
        <taxon>Leishmania braziliensis species complex</taxon>
    </lineage>
</organism>
<dbReference type="AlphaFoldDB" id="A0A3P3Z7B1"/>
<evidence type="ECO:0000313" key="2">
    <source>
        <dbReference type="Proteomes" id="UP000319462"/>
    </source>
</evidence>
<evidence type="ECO:0000313" key="1">
    <source>
        <dbReference type="EMBL" id="SYZ66128.1"/>
    </source>
</evidence>
<proteinExistence type="predicted"/>
<gene>
    <name evidence="1" type="ORF">LBRM2904_23.1590</name>
</gene>
<sequence>MQLRAVKRLCWRKGTRGQRDGWRRCLCFASSSSTEALVYVERGGEREACAPAALVELPGLNSFGGPPAERLSIHLAHRCMLPPCLGGLQRRASDWCTRAMQAFLHRDLSARAATRATLREVREHKCAAFLHLHVVAPPPPSPSPPSPSIFHGSVPLTYTPRCQFTTLPLASCHPTASPLAHLHRCVHPQQHFCLSHCTKTEDMLQPRTHGGWRVARRYTCLNAVINCIFFVEPSTLSFSAMRLPSRASASLLVVGLRGSNTCSHNTLHTATLRESVRRCQTKAADTASTTTSSIAPLDSASFLSALLEPERTVSLEDTTRTYATMDVVERCDVYDPSLPNVASPSPSTVGHGVAQWELDGESAESTTTAPAYPLRAAHAQGRLWSHFVGAQKTAVEGGLSESAAEPPAWFVQLCRDLYFRTDSTVADKRVADNFDVVTQASDLLADQAAAEAAGSSGSRSGVTPPLAGVFSTATSAQRADDSLEVDPYTWLPFDLLDVKDYGVGPYEFPPTATYTLEQRVNLCLGQPDKEYVHFCSTYCFPQRWQIPTSMGTQPARLLVDPSCPTPVVFLQLSPDFPPVMWLPMKPSVAAIRGVLSSFATQAFLHREEQHAVFAQRYETAKRVMELQQLPTTQEGDVLRFMAYEARNLPYLDAPLREYPNQQEFFLGEYDDPERLLEHFDLCPFVFAISHLRTVTDLHAEHMTPTIEGAGVAPSLFRCIFSKALIQISVHLSAEVKLPPQDPEAFHFMWKDSQVVPKMKIPVFARVLWPDNRNLCGGGLLARRFNKLFGTEFASDTPVDAILSVYYVMQWAQRVPDLLGVAGMRQRVAELEAAAHLPEPAKLYPGTREIPNPEYTASERLGMHIQYLSHLGDPQVLETIQALLPTASAPVRMGCAKAALIAGDRELFRHIVSSEPPGRTQHYMTKLVVKRKTRDLVDPEPRLLEDQYEFAAPLWTKRGTRIDRNTLEGAVDAARLLR</sequence>